<dbReference type="CDD" id="cd00207">
    <property type="entry name" value="fer2"/>
    <property type="match status" value="1"/>
</dbReference>
<dbReference type="PANTHER" id="PTHR45444:SF3">
    <property type="entry name" value="XANTHINE DEHYDROGENASE"/>
    <property type="match status" value="1"/>
</dbReference>
<dbReference type="SUPFAM" id="SSF54292">
    <property type="entry name" value="2Fe-2S ferredoxin-like"/>
    <property type="match status" value="1"/>
</dbReference>
<dbReference type="SUPFAM" id="SSF56176">
    <property type="entry name" value="FAD-binding/transporter-associated domain-like"/>
    <property type="match status" value="1"/>
</dbReference>
<feature type="binding site" evidence="20">
    <location>
        <position position="947"/>
    </location>
    <ligand>
        <name>Mo-molybdopterin</name>
        <dbReference type="ChEBI" id="CHEBI:71302"/>
    </ligand>
    <ligandPart>
        <name>Mo</name>
        <dbReference type="ChEBI" id="CHEBI:28685"/>
    </ligandPart>
</feature>
<name>A0A0M3IC65_ASCLU</name>
<dbReference type="GO" id="GO:0004854">
    <property type="term" value="F:xanthine dehydrogenase activity"/>
    <property type="evidence" value="ECO:0007669"/>
    <property type="project" value="UniProtKB-EC"/>
</dbReference>
<keyword evidence="6" id="KW-0285">Flavoprotein</keyword>
<evidence type="ECO:0000256" key="2">
    <source>
        <dbReference type="ARBA" id="ARBA00004275"/>
    </source>
</evidence>
<keyword evidence="14" id="KW-0576">Peroxisome</keyword>
<keyword evidence="10" id="KW-0560">Oxidoreductase</keyword>
<dbReference type="GO" id="GO:0071949">
    <property type="term" value="F:FAD binding"/>
    <property type="evidence" value="ECO:0007669"/>
    <property type="project" value="InterPro"/>
</dbReference>
<feature type="binding site" evidence="20">
    <location>
        <position position="176"/>
    </location>
    <ligand>
        <name>[2Fe-2S] cluster</name>
        <dbReference type="ChEBI" id="CHEBI:190135"/>
        <label>2</label>
    </ligand>
</feature>
<evidence type="ECO:0000256" key="6">
    <source>
        <dbReference type="ARBA" id="ARBA00022630"/>
    </source>
</evidence>
<protein>
    <recommendedName>
        <fullName evidence="4">xanthine dehydrogenase</fullName>
        <ecNumber evidence="4">1.17.1.4</ecNumber>
    </recommendedName>
</protein>
<keyword evidence="5 20" id="KW-0500">Molybdenum</keyword>
<feature type="binding site" evidence="20">
    <location>
        <position position="72"/>
    </location>
    <ligand>
        <name>[2Fe-2S] cluster</name>
        <dbReference type="ChEBI" id="CHEBI:190135"/>
        <label>1</label>
    </ligand>
</feature>
<evidence type="ECO:0000256" key="9">
    <source>
        <dbReference type="ARBA" id="ARBA00022827"/>
    </source>
</evidence>
<dbReference type="Gene3D" id="3.30.390.50">
    <property type="entry name" value="CO dehydrogenase flavoprotein, C-terminal domain"/>
    <property type="match status" value="1"/>
</dbReference>
<feature type="binding site" evidence="19">
    <location>
        <begin position="293"/>
        <end position="300"/>
    </location>
    <ligand>
        <name>FAD</name>
        <dbReference type="ChEBI" id="CHEBI:57692"/>
    </ligand>
</feature>
<dbReference type="InterPro" id="IPR001041">
    <property type="entry name" value="2Fe-2S_ferredoxin-type"/>
</dbReference>
<dbReference type="InterPro" id="IPR016167">
    <property type="entry name" value="FAD-bd_PCMH_sub1"/>
</dbReference>
<dbReference type="Pfam" id="PF00941">
    <property type="entry name" value="FAD_binding_5"/>
    <property type="match status" value="1"/>
</dbReference>
<organism evidence="24 25">
    <name type="scientific">Ascaris lumbricoides</name>
    <name type="common">Giant roundworm</name>
    <dbReference type="NCBI Taxonomy" id="6252"/>
    <lineage>
        <taxon>Eukaryota</taxon>
        <taxon>Metazoa</taxon>
        <taxon>Ecdysozoa</taxon>
        <taxon>Nematoda</taxon>
        <taxon>Chromadorea</taxon>
        <taxon>Rhabditida</taxon>
        <taxon>Spirurina</taxon>
        <taxon>Ascaridomorpha</taxon>
        <taxon>Ascaridoidea</taxon>
        <taxon>Ascarididae</taxon>
        <taxon>Ascaris</taxon>
    </lineage>
</organism>
<evidence type="ECO:0000256" key="10">
    <source>
        <dbReference type="ARBA" id="ARBA00023002"/>
    </source>
</evidence>
<dbReference type="Gene3D" id="1.10.150.120">
    <property type="entry name" value="[2Fe-2S]-binding domain"/>
    <property type="match status" value="1"/>
</dbReference>
<dbReference type="WBParaSite" id="ALUE_0001543801-mRNA-1">
    <property type="protein sequence ID" value="ALUE_0001543801-mRNA-1"/>
    <property type="gene ID" value="ALUE_0001543801"/>
</dbReference>
<dbReference type="PROSITE" id="PS00197">
    <property type="entry name" value="2FE2S_FER_1"/>
    <property type="match status" value="1"/>
</dbReference>
<dbReference type="SUPFAM" id="SSF55447">
    <property type="entry name" value="CO dehydrogenase flavoprotein C-terminal domain-like"/>
    <property type="match status" value="1"/>
</dbReference>
<dbReference type="Pfam" id="PF00111">
    <property type="entry name" value="Fer2"/>
    <property type="match status" value="1"/>
</dbReference>
<dbReference type="Pfam" id="PF02738">
    <property type="entry name" value="MoCoBD_1"/>
    <property type="match status" value="1"/>
</dbReference>
<feature type="binding site" evidence="20">
    <location>
        <position position="1184"/>
    </location>
    <ligand>
        <name>Mo-molybdopterin</name>
        <dbReference type="ChEBI" id="CHEBI:71302"/>
    </ligand>
    <ligandPart>
        <name>Mo</name>
        <dbReference type="ChEBI" id="CHEBI:28685"/>
    </ligandPart>
</feature>
<dbReference type="InterPro" id="IPR037165">
    <property type="entry name" value="AldOxase/xan_DH_Mopterin-bd_sf"/>
</dbReference>
<dbReference type="InterPro" id="IPR036318">
    <property type="entry name" value="FAD-bd_PCMH-like_sf"/>
</dbReference>
<dbReference type="InterPro" id="IPR036683">
    <property type="entry name" value="CO_DH_flav_C_dom_sf"/>
</dbReference>
<feature type="region of interest" description="Disordered" evidence="21">
    <location>
        <begin position="1"/>
        <end position="26"/>
    </location>
</feature>
<evidence type="ECO:0000256" key="3">
    <source>
        <dbReference type="ARBA" id="ARBA00006849"/>
    </source>
</evidence>
<dbReference type="SMART" id="SM01008">
    <property type="entry name" value="Ald_Xan_dh_C"/>
    <property type="match status" value="1"/>
</dbReference>
<evidence type="ECO:0000256" key="5">
    <source>
        <dbReference type="ARBA" id="ARBA00022505"/>
    </source>
</evidence>
<feature type="binding site" evidence="19">
    <location>
        <position position="837"/>
    </location>
    <ligand>
        <name>substrate</name>
    </ligand>
</feature>
<feature type="binding site" evidence="20">
    <location>
        <position position="178"/>
    </location>
    <ligand>
        <name>[2Fe-2S] cluster</name>
        <dbReference type="ChEBI" id="CHEBI:190135"/>
        <label>2</label>
    </ligand>
</feature>
<dbReference type="NCBIfam" id="TIGR02963">
    <property type="entry name" value="xanthine_xdhA"/>
    <property type="match status" value="1"/>
</dbReference>
<feature type="domain" description="FAD-binding PCMH-type" evidence="23">
    <location>
        <begin position="265"/>
        <end position="452"/>
    </location>
</feature>
<comment type="cofactor">
    <cofactor evidence="1 19">
        <name>FAD</name>
        <dbReference type="ChEBI" id="CHEBI:57692"/>
    </cofactor>
</comment>
<keyword evidence="24" id="KW-1185">Reference proteome</keyword>
<dbReference type="SUPFAM" id="SSF54665">
    <property type="entry name" value="CO dehydrogenase molybdoprotein N-domain-like"/>
    <property type="match status" value="1"/>
</dbReference>
<evidence type="ECO:0000256" key="20">
    <source>
        <dbReference type="PIRSR" id="PIRSR000127-3"/>
    </source>
</evidence>
<feature type="binding site" evidence="20">
    <location>
        <position position="833"/>
    </location>
    <ligand>
        <name>Mo-molybdopterin</name>
        <dbReference type="ChEBI" id="CHEBI:71302"/>
    </ligand>
    <ligandPart>
        <name>Mo</name>
        <dbReference type="ChEBI" id="CHEBI:28685"/>
    </ligandPart>
</feature>
<dbReference type="FunFam" id="3.30.465.10:FF:000004">
    <property type="entry name" value="Xanthine dehydrogenase/oxidase"/>
    <property type="match status" value="1"/>
</dbReference>
<dbReference type="SMART" id="SM01092">
    <property type="entry name" value="CO_deh_flav_C"/>
    <property type="match status" value="1"/>
</dbReference>
<keyword evidence="11 20" id="KW-0408">Iron</keyword>
<feature type="binding site" evidence="19">
    <location>
        <position position="915"/>
    </location>
    <ligand>
        <name>substrate</name>
    </ligand>
</feature>
<feature type="domain" description="2Fe-2S ferredoxin-type" evidence="22">
    <location>
        <begin position="33"/>
        <end position="120"/>
    </location>
</feature>
<evidence type="ECO:0000256" key="7">
    <source>
        <dbReference type="ARBA" id="ARBA00022714"/>
    </source>
</evidence>
<feature type="binding site" evidence="19">
    <location>
        <position position="442"/>
    </location>
    <ligand>
        <name>FAD</name>
        <dbReference type="ChEBI" id="CHEBI:57692"/>
    </ligand>
</feature>
<evidence type="ECO:0000256" key="18">
    <source>
        <dbReference type="PIRSR" id="PIRSR000127-1"/>
    </source>
</evidence>
<dbReference type="PROSITE" id="PS51387">
    <property type="entry name" value="FAD_PCMH"/>
    <property type="match status" value="1"/>
</dbReference>
<keyword evidence="13" id="KW-0520">NAD</keyword>
<comment type="cofactor">
    <cofactor evidence="20">
        <name>[2Fe-2S] cluster</name>
        <dbReference type="ChEBI" id="CHEBI:190135"/>
    </cofactor>
    <text evidence="20">Binds 2 [2Fe-2S] clusters.</text>
</comment>
<reference evidence="25" key="1">
    <citation type="submission" date="2016-05" db="UniProtKB">
        <authorList>
            <consortium name="WormBaseParasite"/>
        </authorList>
    </citation>
    <scope>IDENTIFICATION</scope>
</reference>
<comment type="cofactor">
    <cofactor evidence="20">
        <name>Mo-molybdopterin</name>
        <dbReference type="ChEBI" id="CHEBI:71302"/>
    </cofactor>
    <text evidence="20">Binds 1 Mo-molybdopterin (Mo-MPT) cofactor per subunit.</text>
</comment>
<comment type="subcellular location">
    <subcellularLocation>
        <location evidence="2">Peroxisome</location>
    </subcellularLocation>
</comment>
<evidence type="ECO:0000256" key="4">
    <source>
        <dbReference type="ARBA" id="ARBA00013123"/>
    </source>
</evidence>
<proteinExistence type="inferred from homology"/>
<feature type="binding site" evidence="20">
    <location>
        <position position="802"/>
    </location>
    <ligand>
        <name>Mo-molybdopterin</name>
        <dbReference type="ChEBI" id="CHEBI:71302"/>
    </ligand>
    <ligandPart>
        <name>Mo</name>
        <dbReference type="ChEBI" id="CHEBI:28685"/>
    </ligandPart>
</feature>
<feature type="binding site" evidence="19">
    <location>
        <position position="397"/>
    </location>
    <ligand>
        <name>FAD</name>
        <dbReference type="ChEBI" id="CHEBI:57692"/>
    </ligand>
</feature>
<evidence type="ECO:0000256" key="11">
    <source>
        <dbReference type="ARBA" id="ARBA00023004"/>
    </source>
</evidence>
<evidence type="ECO:0000256" key="1">
    <source>
        <dbReference type="ARBA" id="ARBA00001974"/>
    </source>
</evidence>
<comment type="similarity">
    <text evidence="3">Belongs to the xanthine dehydrogenase family.</text>
</comment>
<dbReference type="Gene3D" id="3.90.1170.50">
    <property type="entry name" value="Aldehyde oxidase/xanthine dehydrogenase, a/b hammerhead"/>
    <property type="match status" value="1"/>
</dbReference>
<keyword evidence="7 20" id="KW-0001">2Fe-2S</keyword>
<dbReference type="InterPro" id="IPR046867">
    <property type="entry name" value="AldOxase/xan_DH_MoCoBD2"/>
</dbReference>
<comment type="catalytic activity">
    <reaction evidence="16">
        <text>xanthine + NAD(+) + H2O = urate + NADH + H(+)</text>
        <dbReference type="Rhea" id="RHEA:16669"/>
        <dbReference type="ChEBI" id="CHEBI:15377"/>
        <dbReference type="ChEBI" id="CHEBI:15378"/>
        <dbReference type="ChEBI" id="CHEBI:17712"/>
        <dbReference type="ChEBI" id="CHEBI:17775"/>
        <dbReference type="ChEBI" id="CHEBI:57540"/>
        <dbReference type="ChEBI" id="CHEBI:57945"/>
        <dbReference type="EC" id="1.17.1.4"/>
    </reaction>
</comment>
<evidence type="ECO:0000256" key="21">
    <source>
        <dbReference type="SAM" id="MobiDB-lite"/>
    </source>
</evidence>
<dbReference type="FunFam" id="3.10.20.30:FF:000015">
    <property type="entry name" value="Aldehyde oxidase 1"/>
    <property type="match status" value="1"/>
</dbReference>
<dbReference type="Gene3D" id="3.30.365.10">
    <property type="entry name" value="Aldehyde oxidase/xanthine dehydrogenase, molybdopterin binding domain"/>
    <property type="match status" value="5"/>
</dbReference>
<dbReference type="Gene3D" id="3.30.43.10">
    <property type="entry name" value="Uridine Diphospho-n-acetylenolpyruvylglucosamine Reductase, domain 2"/>
    <property type="match status" value="1"/>
</dbReference>
<comment type="cofactor">
    <cofactor evidence="15">
        <name>[2Fe-2S] cluster</name>
        <dbReference type="ChEBI" id="CHEBI:190135"/>
    </cofactor>
</comment>
<dbReference type="InterPro" id="IPR006058">
    <property type="entry name" value="2Fe2S_fd_BS"/>
</dbReference>
<dbReference type="InterPro" id="IPR012675">
    <property type="entry name" value="Beta-grasp_dom_sf"/>
</dbReference>
<evidence type="ECO:0000256" key="16">
    <source>
        <dbReference type="ARBA" id="ARBA00049017"/>
    </source>
</evidence>
<keyword evidence="12 20" id="KW-0411">Iron-sulfur</keyword>
<dbReference type="EC" id="1.17.1.4" evidence="4"/>
<dbReference type="GO" id="GO:0005506">
    <property type="term" value="F:iron ion binding"/>
    <property type="evidence" value="ECO:0007669"/>
    <property type="project" value="InterPro"/>
</dbReference>
<keyword evidence="9 19" id="KW-0274">FAD</keyword>
<feature type="binding site" evidence="19">
    <location>
        <position position="460"/>
    </location>
    <ligand>
        <name>FAD</name>
        <dbReference type="ChEBI" id="CHEBI:57692"/>
    </ligand>
</feature>
<dbReference type="GO" id="GO:0051537">
    <property type="term" value="F:2 iron, 2 sulfur cluster binding"/>
    <property type="evidence" value="ECO:0007669"/>
    <property type="project" value="UniProtKB-KW"/>
</dbReference>
<evidence type="ECO:0000256" key="15">
    <source>
        <dbReference type="ARBA" id="ARBA00034078"/>
    </source>
</evidence>
<feature type="binding site" evidence="19">
    <location>
        <position position="949"/>
    </location>
    <ligand>
        <name>substrate</name>
    </ligand>
</feature>
<evidence type="ECO:0000256" key="19">
    <source>
        <dbReference type="PIRSR" id="PIRSR000127-2"/>
    </source>
</evidence>
<dbReference type="Pfam" id="PF01799">
    <property type="entry name" value="Fer2_2"/>
    <property type="match status" value="1"/>
</dbReference>
<feature type="binding site" evidence="20">
    <location>
        <position position="80"/>
    </location>
    <ligand>
        <name>[2Fe-2S] cluster</name>
        <dbReference type="ChEBI" id="CHEBI:190135"/>
        <label>1</label>
    </ligand>
</feature>
<dbReference type="InterPro" id="IPR036884">
    <property type="entry name" value="2Fe-2S-bd_dom_sf"/>
</dbReference>
<dbReference type="SUPFAM" id="SSF47741">
    <property type="entry name" value="CO dehydrogenase ISP C-domain like"/>
    <property type="match status" value="1"/>
</dbReference>
<dbReference type="InterPro" id="IPR016166">
    <property type="entry name" value="FAD-bd_PCMH"/>
</dbReference>
<feature type="binding site" evidence="20">
    <location>
        <position position="102"/>
    </location>
    <ligand>
        <name>[2Fe-2S] cluster</name>
        <dbReference type="ChEBI" id="CHEBI:190135"/>
        <label>1</label>
    </ligand>
</feature>
<dbReference type="InterPro" id="IPR000674">
    <property type="entry name" value="Ald_Oxase/Xan_DH_a/b"/>
</dbReference>
<feature type="binding site" evidence="20">
    <location>
        <position position="144"/>
    </location>
    <ligand>
        <name>[2Fe-2S] cluster</name>
        <dbReference type="ChEBI" id="CHEBI:190135"/>
        <label>2</label>
    </ligand>
</feature>
<evidence type="ECO:0000256" key="8">
    <source>
        <dbReference type="ARBA" id="ARBA00022723"/>
    </source>
</evidence>
<evidence type="ECO:0000313" key="24">
    <source>
        <dbReference type="Proteomes" id="UP000036681"/>
    </source>
</evidence>
<dbReference type="GO" id="GO:0005777">
    <property type="term" value="C:peroxisome"/>
    <property type="evidence" value="ECO:0007669"/>
    <property type="project" value="UniProtKB-SubCell"/>
</dbReference>
<evidence type="ECO:0000256" key="12">
    <source>
        <dbReference type="ARBA" id="ARBA00023014"/>
    </source>
</evidence>
<dbReference type="InterPro" id="IPR002888">
    <property type="entry name" value="2Fe-2S-bd"/>
</dbReference>
<dbReference type="InterPro" id="IPR002346">
    <property type="entry name" value="Mopterin_DH_FAD-bd"/>
</dbReference>
<dbReference type="Gene3D" id="3.10.20.30">
    <property type="match status" value="1"/>
</dbReference>
<evidence type="ECO:0000256" key="13">
    <source>
        <dbReference type="ARBA" id="ARBA00023027"/>
    </source>
</evidence>
<dbReference type="PIRSF" id="PIRSF000127">
    <property type="entry name" value="Xanthine_DH"/>
    <property type="match status" value="1"/>
</dbReference>
<dbReference type="InterPro" id="IPR036010">
    <property type="entry name" value="2Fe-2S_ferredoxin-like_sf"/>
</dbReference>
<dbReference type="InterPro" id="IPR016169">
    <property type="entry name" value="FAD-bd_PCMH_sub2"/>
</dbReference>
<evidence type="ECO:0000256" key="14">
    <source>
        <dbReference type="ARBA" id="ARBA00023140"/>
    </source>
</evidence>
<sequence length="1436" mass="159753">MAPPQAISRKSRQNDASPANTSTKDSEHEFDYTTLILYVNGERVEEKDVDPRTTLAVFLRDHRRLTGTKIGCNEGGCGACTVMISDIDPLNGEIRHYSANACLTPVCAVFGKAVTTVEGIGSTTMLHPVQERLSRAHGSQCGFCTPGFVMAMYTLLRNNPKPTKAEIDEAIQGNLCRCTGYRPILEAFYSFSQNDNLKEQCAEGNTPCSMGEQCCKNTRGKCNNERNELKNLSSFDGCKSYDPNQQLIFPPELKVGGFSQKSFVMHHKDYHWYQPTSLAHALSLKTSLPNARIIAGNSEVGVELKFRFINLKHAINLRQIAELRSSHLDESQGAYLGMGLSLSEVQTILRSYINELPEHKTRVFSVIVEMLHWFAGKHIRNMATIAGNIATASPISDLNPIWMAANASVVALSAKRGARRVPLDQKFFVAYRKTVIEDDEILTGIWIPYSNERQYFRAFKQAQRREDDITIVTTAIMLELQEHSDVVKWIRIAYGGMAPTTKMAFGTQAALRLKEWNEELLERAIEELRDEFTLAPDVPGGMARYRHALAIAFFFKFFTYQGNIRRNRRNVCSLDHKGQKLIASQIYQDVPDSQPNIDPVGRPLMHQSGVKHATGEAKYCDDYNCPDALNMVMVLSPIACGTLNSVDWSEAMKEPGVRAYIDHHDVRDGVMLGHTHDTPIFVKDKISYHCQPIGAIIADSHEAARRGANLVKISCTEEKATVTIEDAIANNSYLMDSPFVVRSCLADDYGDHDAVTDDWSQYDHVIEGSIKIGGQEHFYLETQNCIVIPGEVDEFEIITSTQCVRDVQVSVAYVLNIPQHKINVRVKRIGGGFGGKENTSSLFVVPTAIAAKKLRRPIKFTVERFDDMAISGTRHPFRCDYKVGVSNEGKLLNVRALLLSNCGHSFDLSVGVIHRAIVHFDNVYRFPNAEISGRMCKTNLASNTAFRGFGAPQAMFASESMMAHIADEIGINVNELREKNLYKEGECTPFGMHLQQCNIRRCWTECFELSDYEIRLNAVNDFNRNSKYIKRGIYITPTKFGVAFGLKHLNQAGALVHIYTDGSVLVSHGGIEMGQGLHTKMLQEARTGECAHFRNSKYIKRGIYITPTKFGVAFGLKHLNQAGALVHIYTDGSVLVSHGGIEMGQGLHTKMLQVTARCLGIDISKVYLCDTATDKVPNASPTAASASSDLYGLAIMDACDKLNERLKPIRIAHPDFNWEQLVSKAYLERICLSSTGFSTIHSEAVDFLKGKGAEMFGYCVYGTSCSEVEVDCLTGDHRLLRCDIVMDIGDSLNPAVDIGQIEGAFIQGYGLFTMEELKIRPNGIRLTRGPGTYKIPSADDIPRQFHVKLLKGSSNKMAIFSSKAVGEPPLFLGASAFFAIKEAIRAYRTDNGHNGYFRFDSPATPERIRMACEDPFTDKVPQLPEASSYTPWTAEL</sequence>
<dbReference type="Pfam" id="PF03450">
    <property type="entry name" value="CO_deh_flav_C"/>
    <property type="match status" value="1"/>
</dbReference>
<dbReference type="Gene3D" id="3.30.465.10">
    <property type="match status" value="1"/>
</dbReference>
<feature type="binding site" evidence="19">
    <location>
        <position position="374"/>
    </location>
    <ligand>
        <name>FAD</name>
        <dbReference type="ChEBI" id="CHEBI:57692"/>
    </ligand>
</feature>
<feature type="active site" description="Proton acceptor" evidence="18">
    <location>
        <position position="1367"/>
    </location>
</feature>
<evidence type="ECO:0000313" key="25">
    <source>
        <dbReference type="WBParaSite" id="ALUE_0001543801-mRNA-1"/>
    </source>
</evidence>
<dbReference type="PANTHER" id="PTHR45444">
    <property type="entry name" value="XANTHINE DEHYDROGENASE"/>
    <property type="match status" value="1"/>
</dbReference>
<dbReference type="InterPro" id="IPR016208">
    <property type="entry name" value="Ald_Oxase/xanthine_DH-like"/>
</dbReference>
<evidence type="ECO:0000259" key="23">
    <source>
        <dbReference type="PROSITE" id="PS51387"/>
    </source>
</evidence>
<dbReference type="Proteomes" id="UP000036681">
    <property type="component" value="Unplaced"/>
</dbReference>
<dbReference type="InterPro" id="IPR014307">
    <property type="entry name" value="Xanthine_DH_ssu"/>
</dbReference>
<dbReference type="FunFam" id="3.30.365.10:FF:000003">
    <property type="entry name" value="Aldehyde oxidase 1"/>
    <property type="match status" value="1"/>
</dbReference>
<dbReference type="Pfam" id="PF01315">
    <property type="entry name" value="Ald_Xan_dh_C"/>
    <property type="match status" value="1"/>
</dbReference>
<evidence type="ECO:0000256" key="17">
    <source>
        <dbReference type="ARBA" id="ARBA00049517"/>
    </source>
</evidence>
<dbReference type="FunFam" id="3.30.365.10:FF:000001">
    <property type="entry name" value="Xanthine dehydrogenase oxidase"/>
    <property type="match status" value="1"/>
</dbReference>
<dbReference type="InterPro" id="IPR008274">
    <property type="entry name" value="AldOxase/xan_DH_MoCoBD1"/>
</dbReference>
<dbReference type="PROSITE" id="PS51085">
    <property type="entry name" value="2FE2S_FER_2"/>
    <property type="match status" value="1"/>
</dbReference>
<dbReference type="FunFam" id="3.30.365.10:FF:000004">
    <property type="entry name" value="Xanthine dehydrogenase oxidase"/>
    <property type="match status" value="1"/>
</dbReference>
<feature type="compositionally biased region" description="Polar residues" evidence="21">
    <location>
        <begin position="14"/>
        <end position="23"/>
    </location>
</feature>
<comment type="catalytic activity">
    <reaction evidence="17">
        <text>hypoxanthine + NAD(+) + H2O = xanthine + NADH + H(+)</text>
        <dbReference type="Rhea" id="RHEA:24670"/>
        <dbReference type="ChEBI" id="CHEBI:15377"/>
        <dbReference type="ChEBI" id="CHEBI:15378"/>
        <dbReference type="ChEBI" id="CHEBI:17368"/>
        <dbReference type="ChEBI" id="CHEBI:17712"/>
        <dbReference type="ChEBI" id="CHEBI:57540"/>
        <dbReference type="ChEBI" id="CHEBI:57945"/>
        <dbReference type="EC" id="1.17.1.4"/>
    </reaction>
</comment>
<dbReference type="InterPro" id="IPR005107">
    <property type="entry name" value="CO_DH_flav_C"/>
</dbReference>
<feature type="binding site" evidence="20">
    <location>
        <position position="77"/>
    </location>
    <ligand>
        <name>[2Fe-2S] cluster</name>
        <dbReference type="ChEBI" id="CHEBI:190135"/>
        <label>1</label>
    </ligand>
</feature>
<evidence type="ECO:0000259" key="22">
    <source>
        <dbReference type="PROSITE" id="PS51085"/>
    </source>
</evidence>
<dbReference type="Pfam" id="PF20256">
    <property type="entry name" value="MoCoBD_2"/>
    <property type="match status" value="2"/>
</dbReference>
<dbReference type="InterPro" id="IPR036856">
    <property type="entry name" value="Ald_Oxase/Xan_DH_a/b_sf"/>
</dbReference>
<accession>A0A0M3IC65</accession>
<keyword evidence="8 20" id="KW-0479">Metal-binding</keyword>
<feature type="binding site" evidence="20">
    <location>
        <position position="141"/>
    </location>
    <ligand>
        <name>[2Fe-2S] cluster</name>
        <dbReference type="ChEBI" id="CHEBI:190135"/>
        <label>2</label>
    </ligand>
</feature>
<dbReference type="SUPFAM" id="SSF56003">
    <property type="entry name" value="Molybdenum cofactor-binding domain"/>
    <property type="match status" value="2"/>
</dbReference>